<feature type="region of interest" description="Disordered" evidence="1">
    <location>
        <begin position="217"/>
        <end position="247"/>
    </location>
</feature>
<evidence type="ECO:0000256" key="1">
    <source>
        <dbReference type="SAM" id="MobiDB-lite"/>
    </source>
</evidence>
<dbReference type="Proteomes" id="UP001307889">
    <property type="component" value="Chromosome 11"/>
</dbReference>
<keyword evidence="3" id="KW-1185">Reference proteome</keyword>
<accession>A0ABN7B6X2</accession>
<protein>
    <submittedName>
        <fullName evidence="2">Uncharacterized protein</fullName>
    </submittedName>
</protein>
<sequence length="327" mass="35634">MPGPGALEVEWGVDALDVGPCFDCACDCDDRRPFSKSIADEGACSIADPADTDPKLCGRVRPGGIICEPVMSSVAVNCRSVPTQKYRTAMPSDVIYALPDKTLVVEDHERTVEAENTTGKPVKEAAVHINGNALSNQDGRNYHHNNHHSSQNVQHGQLPSYRYNSFGCPVVLNRTSPDRADVITTSPTKTKLRSFQERDVYYHDAKYLQSEQCIVPSNLNYGEPSEKDDEGGHPSDDGIKPLQDELKNGPSSLYVRLPKAPISETDSAATLLKNQTLATSREFGDPRAPPLKGGPTNNNKEAEGEVESSCLVDCLYYTIVCCDCSIM</sequence>
<feature type="region of interest" description="Disordered" evidence="1">
    <location>
        <begin position="133"/>
        <end position="155"/>
    </location>
</feature>
<reference evidence="2 3" key="1">
    <citation type="submission" date="2023-09" db="EMBL/GenBank/DDBJ databases">
        <title>Nesidiocoris tenuis whole genome shotgun sequence.</title>
        <authorList>
            <person name="Shibata T."/>
            <person name="Shimoda M."/>
            <person name="Kobayashi T."/>
            <person name="Uehara T."/>
        </authorList>
    </citation>
    <scope>NUCLEOTIDE SEQUENCE [LARGE SCALE GENOMIC DNA]</scope>
    <source>
        <strain evidence="2 3">Japan</strain>
    </source>
</reference>
<organism evidence="2 3">
    <name type="scientific">Nesidiocoris tenuis</name>
    <dbReference type="NCBI Taxonomy" id="355587"/>
    <lineage>
        <taxon>Eukaryota</taxon>
        <taxon>Metazoa</taxon>
        <taxon>Ecdysozoa</taxon>
        <taxon>Arthropoda</taxon>
        <taxon>Hexapoda</taxon>
        <taxon>Insecta</taxon>
        <taxon>Pterygota</taxon>
        <taxon>Neoptera</taxon>
        <taxon>Paraneoptera</taxon>
        <taxon>Hemiptera</taxon>
        <taxon>Heteroptera</taxon>
        <taxon>Panheteroptera</taxon>
        <taxon>Cimicomorpha</taxon>
        <taxon>Miridae</taxon>
        <taxon>Dicyphina</taxon>
        <taxon>Nesidiocoris</taxon>
    </lineage>
</organism>
<name>A0ABN7B6X2_9HEMI</name>
<evidence type="ECO:0000313" key="2">
    <source>
        <dbReference type="EMBL" id="BET00139.1"/>
    </source>
</evidence>
<dbReference type="EMBL" id="AP028919">
    <property type="protein sequence ID" value="BET00139.1"/>
    <property type="molecule type" value="Genomic_DNA"/>
</dbReference>
<feature type="region of interest" description="Disordered" evidence="1">
    <location>
        <begin position="277"/>
        <end position="303"/>
    </location>
</feature>
<feature type="compositionally biased region" description="Basic and acidic residues" evidence="1">
    <location>
        <begin position="230"/>
        <end position="247"/>
    </location>
</feature>
<proteinExistence type="predicted"/>
<evidence type="ECO:0000313" key="3">
    <source>
        <dbReference type="Proteomes" id="UP001307889"/>
    </source>
</evidence>
<gene>
    <name evidence="2" type="ORF">NTJ_12955</name>
</gene>